<dbReference type="Gene3D" id="3.40.50.300">
    <property type="entry name" value="P-loop containing nucleotide triphosphate hydrolases"/>
    <property type="match status" value="2"/>
</dbReference>
<evidence type="ECO:0000259" key="4">
    <source>
        <dbReference type="PROSITE" id="PS50893"/>
    </source>
</evidence>
<protein>
    <submittedName>
        <fullName evidence="5">Branched-chain amino acid transport system ATP-binding protein</fullName>
    </submittedName>
</protein>
<dbReference type="PROSITE" id="PS50893">
    <property type="entry name" value="ABC_TRANSPORTER_2"/>
    <property type="match status" value="1"/>
</dbReference>
<dbReference type="InterPro" id="IPR003439">
    <property type="entry name" value="ABC_transporter-like_ATP-bd"/>
</dbReference>
<dbReference type="GO" id="GO:0005524">
    <property type="term" value="F:ATP binding"/>
    <property type="evidence" value="ECO:0007669"/>
    <property type="project" value="UniProtKB-KW"/>
</dbReference>
<dbReference type="PANTHER" id="PTHR45772:SF3">
    <property type="entry name" value="ABC TRANSPORTER ATP-BINDING PROTEIN"/>
    <property type="match status" value="1"/>
</dbReference>
<dbReference type="SMART" id="SM00382">
    <property type="entry name" value="AAA"/>
    <property type="match status" value="1"/>
</dbReference>
<accession>A0A852WBZ5</accession>
<dbReference type="Pfam" id="PF00005">
    <property type="entry name" value="ABC_tran"/>
    <property type="match status" value="1"/>
</dbReference>
<dbReference type="InterPro" id="IPR003593">
    <property type="entry name" value="AAA+_ATPase"/>
</dbReference>
<dbReference type="RefSeq" id="WP_179421037.1">
    <property type="nucleotide sequence ID" value="NZ_JACCAB010000001.1"/>
</dbReference>
<comment type="caution">
    <text evidence="5">The sequence shown here is derived from an EMBL/GenBank/DDBJ whole genome shotgun (WGS) entry which is preliminary data.</text>
</comment>
<dbReference type="EMBL" id="JACCAB010000001">
    <property type="protein sequence ID" value="NYG06578.1"/>
    <property type="molecule type" value="Genomic_DNA"/>
</dbReference>
<organism evidence="5 6">
    <name type="scientific">Pedococcus badiiscoriae</name>
    <dbReference type="NCBI Taxonomy" id="642776"/>
    <lineage>
        <taxon>Bacteria</taxon>
        <taxon>Bacillati</taxon>
        <taxon>Actinomycetota</taxon>
        <taxon>Actinomycetes</taxon>
        <taxon>Micrococcales</taxon>
        <taxon>Intrasporangiaceae</taxon>
        <taxon>Pedococcus</taxon>
    </lineage>
</organism>
<dbReference type="Proteomes" id="UP000573599">
    <property type="component" value="Unassembled WGS sequence"/>
</dbReference>
<keyword evidence="3 5" id="KW-0067">ATP-binding</keyword>
<dbReference type="SUPFAM" id="SSF52540">
    <property type="entry name" value="P-loop containing nucleoside triphosphate hydrolases"/>
    <property type="match status" value="1"/>
</dbReference>
<dbReference type="GO" id="GO:0016887">
    <property type="term" value="F:ATP hydrolysis activity"/>
    <property type="evidence" value="ECO:0007669"/>
    <property type="project" value="InterPro"/>
</dbReference>
<evidence type="ECO:0000256" key="2">
    <source>
        <dbReference type="ARBA" id="ARBA00022741"/>
    </source>
</evidence>
<keyword evidence="1" id="KW-0813">Transport</keyword>
<evidence type="ECO:0000256" key="1">
    <source>
        <dbReference type="ARBA" id="ARBA00022448"/>
    </source>
</evidence>
<sequence length="197" mass="21133">MPNDATAQPAALLQTRALTKEFRGFRALSDVSLSVAEGTVHALVGPRGAGKSTVLNLLTGFLAPTSGRILFRGEDIAGWQPEQIARLGIARPLRITSLVDQLGVVEHIELALARDPRLLLLDEPTAGMGREDVDRMITLVSQAAVGRAVVLVDHNMRVVRSLADTVTVLQAGRVLAEGSYDQVRHDERVIAAYLGQG</sequence>
<keyword evidence="2" id="KW-0547">Nucleotide-binding</keyword>
<name>A0A852WBZ5_9MICO</name>
<proteinExistence type="predicted"/>
<dbReference type="GO" id="GO:0005886">
    <property type="term" value="C:plasma membrane"/>
    <property type="evidence" value="ECO:0007669"/>
    <property type="project" value="TreeGrafter"/>
</dbReference>
<dbReference type="InterPro" id="IPR027417">
    <property type="entry name" value="P-loop_NTPase"/>
</dbReference>
<dbReference type="AlphaFoldDB" id="A0A852WBZ5"/>
<feature type="domain" description="ABC transporter" evidence="4">
    <location>
        <begin position="13"/>
        <end position="196"/>
    </location>
</feature>
<evidence type="ECO:0000313" key="5">
    <source>
        <dbReference type="EMBL" id="NYG06578.1"/>
    </source>
</evidence>
<reference evidence="5 6" key="1">
    <citation type="submission" date="2020-07" db="EMBL/GenBank/DDBJ databases">
        <title>Sequencing the genomes of 1000 actinobacteria strains.</title>
        <authorList>
            <person name="Klenk H.-P."/>
        </authorList>
    </citation>
    <scope>NUCLEOTIDE SEQUENCE [LARGE SCALE GENOMIC DNA]</scope>
    <source>
        <strain evidence="5 6">DSM 23987</strain>
    </source>
</reference>
<dbReference type="InterPro" id="IPR051120">
    <property type="entry name" value="ABC_AA/LPS_Transport"/>
</dbReference>
<keyword evidence="6" id="KW-1185">Reference proteome</keyword>
<dbReference type="Pfam" id="PF12399">
    <property type="entry name" value="BCA_ABC_TP_C"/>
    <property type="match status" value="1"/>
</dbReference>
<evidence type="ECO:0000256" key="3">
    <source>
        <dbReference type="ARBA" id="ARBA00022840"/>
    </source>
</evidence>
<evidence type="ECO:0000313" key="6">
    <source>
        <dbReference type="Proteomes" id="UP000573599"/>
    </source>
</evidence>
<dbReference type="InterPro" id="IPR032823">
    <property type="entry name" value="BCA_ABC_TP_C"/>
</dbReference>
<dbReference type="PANTHER" id="PTHR45772">
    <property type="entry name" value="CONSERVED COMPONENT OF ABC TRANSPORTER FOR NATURAL AMINO ACIDS-RELATED"/>
    <property type="match status" value="1"/>
</dbReference>
<gene>
    <name evidence="5" type="ORF">BJ986_001065</name>
</gene>